<comment type="caution">
    <text evidence="2">The sequence shown here is derived from an EMBL/GenBank/DDBJ whole genome shotgun (WGS) entry which is preliminary data.</text>
</comment>
<evidence type="ECO:0000256" key="1">
    <source>
        <dbReference type="SAM" id="Phobius"/>
    </source>
</evidence>
<evidence type="ECO:0000313" key="3">
    <source>
        <dbReference type="Proteomes" id="UP000779809"/>
    </source>
</evidence>
<dbReference type="Proteomes" id="UP000779809">
    <property type="component" value="Unassembled WGS sequence"/>
</dbReference>
<protein>
    <submittedName>
        <fullName evidence="2">Uncharacterized protein</fullName>
    </submittedName>
</protein>
<feature type="transmembrane region" description="Helical" evidence="1">
    <location>
        <begin position="492"/>
        <end position="511"/>
    </location>
</feature>
<feature type="transmembrane region" description="Helical" evidence="1">
    <location>
        <begin position="539"/>
        <end position="559"/>
    </location>
</feature>
<dbReference type="AlphaFoldDB" id="A0A932A762"/>
<evidence type="ECO:0000313" key="2">
    <source>
        <dbReference type="EMBL" id="MBI2677959.1"/>
    </source>
</evidence>
<reference evidence="2" key="1">
    <citation type="submission" date="2020-07" db="EMBL/GenBank/DDBJ databases">
        <title>Huge and variable diversity of episymbiotic CPR bacteria and DPANN archaea in groundwater ecosystems.</title>
        <authorList>
            <person name="He C.Y."/>
            <person name="Keren R."/>
            <person name="Whittaker M."/>
            <person name="Farag I.F."/>
            <person name="Doudna J."/>
            <person name="Cate J.H.D."/>
            <person name="Banfield J.F."/>
        </authorList>
    </citation>
    <scope>NUCLEOTIDE SEQUENCE</scope>
    <source>
        <strain evidence="2">NC_groundwater_580_Pr5_B-0.1um_64_19</strain>
    </source>
</reference>
<feature type="transmembrane region" description="Helical" evidence="1">
    <location>
        <begin position="362"/>
        <end position="388"/>
    </location>
</feature>
<feature type="transmembrane region" description="Helical" evidence="1">
    <location>
        <begin position="209"/>
        <end position="229"/>
    </location>
</feature>
<feature type="transmembrane region" description="Helical" evidence="1">
    <location>
        <begin position="169"/>
        <end position="189"/>
    </location>
</feature>
<name>A0A932A762_9BACT</name>
<sequence>MPFLSVVLLGLFTLAVVRLLGARATLSNRTLFAFLALGALLGPAAFQVTYRFFDPYSAWGNVFSRNVVIFFVSHLLLLLPVFVYFFGRRVYTAASVADAFLLGFASGFGFDLVASLFAAAYATQPVRQLTIVPPFTFDAGGFALAGYGYWTAIGALAMAAGLRFLRNRYVAFIIAAFVVLFFAAEQAALIQPAEAPGHWFGLITVRGMLTPYLALVALVVCSFLEYQWMNRLVPTASQRKLQVLGEWQALVNALLARHFHEFRKLGVRMRLERNSEIARAELAAHANDPALKRELDYLDARLAALPGGASSTVTDLAGVIKMKGASRQGVFQLLVTVFFVGVCFLLPMLPAPVATQFWGFQLFHYVLPGIGLSVLNTLLVMLIVWRYLSAPAWPAKQYDPDELLDYSSENTILRLALSLSLIAILYGPLEELYSFMGSAPSYVSIWLPGMNRLQLTTNVLLLGAWATGLALHRQATWKASPLALRRASAIHNSLVVLASSVTIWAALIFFSQMQSWVHVKYGAWLFDHFAASGNSVGDIFAAVLTAGFTYAIVTGLMMVSDRAQAFLAGPAPRPRAAADATGAGR</sequence>
<feature type="transmembrane region" description="Helical" evidence="1">
    <location>
        <begin position="6"/>
        <end position="24"/>
    </location>
</feature>
<feature type="transmembrane region" description="Helical" evidence="1">
    <location>
        <begin position="99"/>
        <end position="122"/>
    </location>
</feature>
<keyword evidence="1" id="KW-0472">Membrane</keyword>
<gene>
    <name evidence="2" type="ORF">HYX28_04180</name>
</gene>
<feature type="transmembrane region" description="Helical" evidence="1">
    <location>
        <begin position="68"/>
        <end position="87"/>
    </location>
</feature>
<dbReference type="EMBL" id="JACPNR010000005">
    <property type="protein sequence ID" value="MBI2677959.1"/>
    <property type="molecule type" value="Genomic_DNA"/>
</dbReference>
<accession>A0A932A762</accession>
<feature type="transmembrane region" description="Helical" evidence="1">
    <location>
        <begin position="31"/>
        <end position="48"/>
    </location>
</feature>
<proteinExistence type="predicted"/>
<keyword evidence="1" id="KW-0812">Transmembrane</keyword>
<keyword evidence="1" id="KW-1133">Transmembrane helix</keyword>
<feature type="transmembrane region" description="Helical" evidence="1">
    <location>
        <begin position="330"/>
        <end position="350"/>
    </location>
</feature>
<feature type="transmembrane region" description="Helical" evidence="1">
    <location>
        <begin position="142"/>
        <end position="162"/>
    </location>
</feature>
<organism evidence="2 3">
    <name type="scientific">Candidatus Korobacter versatilis</name>
    <dbReference type="NCBI Taxonomy" id="658062"/>
    <lineage>
        <taxon>Bacteria</taxon>
        <taxon>Pseudomonadati</taxon>
        <taxon>Acidobacteriota</taxon>
        <taxon>Terriglobia</taxon>
        <taxon>Terriglobales</taxon>
        <taxon>Candidatus Korobacteraceae</taxon>
        <taxon>Candidatus Korobacter</taxon>
    </lineage>
</organism>